<dbReference type="PRINTS" id="PR00081">
    <property type="entry name" value="GDHRDH"/>
</dbReference>
<gene>
    <name evidence="4" type="ORF">EEB11_04605</name>
</gene>
<dbReference type="InterPro" id="IPR036291">
    <property type="entry name" value="NAD(P)-bd_dom_sf"/>
</dbReference>
<reference evidence="4 5" key="1">
    <citation type="submission" date="2018-11" db="EMBL/GenBank/DDBJ databases">
        <title>Tabrizicola sp. isolated from sediment of alpine lake.</title>
        <authorList>
            <person name="Liu Z."/>
        </authorList>
    </citation>
    <scope>NUCLEOTIDE SEQUENCE [LARGE SCALE GENOMIC DNA]</scope>
    <source>
        <strain evidence="4 5">DRYC-M-16</strain>
    </source>
</reference>
<evidence type="ECO:0000313" key="5">
    <source>
        <dbReference type="Proteomes" id="UP000297741"/>
    </source>
</evidence>
<accession>A0ABY2KRE6</accession>
<dbReference type="Pfam" id="PF00106">
    <property type="entry name" value="adh_short"/>
    <property type="match status" value="1"/>
</dbReference>
<dbReference type="InterPro" id="IPR020904">
    <property type="entry name" value="Sc_DH/Rdtase_CS"/>
</dbReference>
<protein>
    <submittedName>
        <fullName evidence="4">SDR family NAD(P)-dependent oxidoreductase</fullName>
    </submittedName>
</protein>
<name>A0ABY2KRE6_9RHOB</name>
<keyword evidence="2" id="KW-0560">Oxidoreductase</keyword>
<dbReference type="RefSeq" id="WP_135429231.1">
    <property type="nucleotide sequence ID" value="NZ_RPEM01000002.1"/>
</dbReference>
<dbReference type="Proteomes" id="UP000297741">
    <property type="component" value="Unassembled WGS sequence"/>
</dbReference>
<dbReference type="PANTHER" id="PTHR44169">
    <property type="entry name" value="NADPH-DEPENDENT 1-ACYLDIHYDROXYACETONE PHOSPHATE REDUCTASE"/>
    <property type="match status" value="1"/>
</dbReference>
<evidence type="ECO:0000256" key="1">
    <source>
        <dbReference type="ARBA" id="ARBA00006484"/>
    </source>
</evidence>
<proteinExistence type="inferred from homology"/>
<comment type="caution">
    <text evidence="4">The sequence shown here is derived from an EMBL/GenBank/DDBJ whole genome shotgun (WGS) entry which is preliminary data.</text>
</comment>
<dbReference type="EMBL" id="RPEM01000002">
    <property type="protein sequence ID" value="TGD44843.1"/>
    <property type="molecule type" value="Genomic_DNA"/>
</dbReference>
<evidence type="ECO:0000256" key="3">
    <source>
        <dbReference type="RuleBase" id="RU000363"/>
    </source>
</evidence>
<dbReference type="PANTHER" id="PTHR44169:SF6">
    <property type="entry name" value="NADPH-DEPENDENT 1-ACYLDIHYDROXYACETONE PHOSPHATE REDUCTASE"/>
    <property type="match status" value="1"/>
</dbReference>
<evidence type="ECO:0000256" key="2">
    <source>
        <dbReference type="ARBA" id="ARBA00023002"/>
    </source>
</evidence>
<dbReference type="InterPro" id="IPR002347">
    <property type="entry name" value="SDR_fam"/>
</dbReference>
<dbReference type="PROSITE" id="PS00061">
    <property type="entry name" value="ADH_SHORT"/>
    <property type="match status" value="1"/>
</dbReference>
<dbReference type="CDD" id="cd05374">
    <property type="entry name" value="17beta-HSD-like_SDR_c"/>
    <property type="match status" value="1"/>
</dbReference>
<dbReference type="SUPFAM" id="SSF51735">
    <property type="entry name" value="NAD(P)-binding Rossmann-fold domains"/>
    <property type="match status" value="1"/>
</dbReference>
<comment type="similarity">
    <text evidence="1 3">Belongs to the short-chain dehydrogenases/reductases (SDR) family.</text>
</comment>
<dbReference type="PRINTS" id="PR00080">
    <property type="entry name" value="SDRFAMILY"/>
</dbReference>
<organism evidence="4 5">
    <name type="scientific">Pseudotabrizicola sediminis</name>
    <dbReference type="NCBI Taxonomy" id="2486418"/>
    <lineage>
        <taxon>Bacteria</taxon>
        <taxon>Pseudomonadati</taxon>
        <taxon>Pseudomonadota</taxon>
        <taxon>Alphaproteobacteria</taxon>
        <taxon>Rhodobacterales</taxon>
        <taxon>Paracoccaceae</taxon>
        <taxon>Pseudotabrizicola</taxon>
    </lineage>
</organism>
<sequence length="274" mass="30103">MGQSILITGCSSGIGLDAARGLRARGWRVFASCRQQADCDLLRAEGFDSPRLDYADEASIETALAQVLEATGGTLDALYNNGAFACPGAVEDLPRGALREIFETNLFGTHDLTRRVIPVMRAQGHGRIVNCSSVLGLVGMKWRGAYVSTKFALEGLTDVLRIEMQGTGISISLIEPGPVTSRIRTNAIAHFEKWIDWENSARAAEYTGLRGRLYEDRGPDRFELPASAVTKKLIHALESPRPRARYYVTTPTHLMGFLRRVLPTRALDWLIAKG</sequence>
<dbReference type="Gene3D" id="3.40.50.720">
    <property type="entry name" value="NAD(P)-binding Rossmann-like Domain"/>
    <property type="match status" value="1"/>
</dbReference>
<evidence type="ECO:0000313" key="4">
    <source>
        <dbReference type="EMBL" id="TGD44843.1"/>
    </source>
</evidence>
<keyword evidence="5" id="KW-1185">Reference proteome</keyword>